<keyword evidence="3 5" id="KW-0238">DNA-binding</keyword>
<dbReference type="SUPFAM" id="SSF48498">
    <property type="entry name" value="Tetracyclin repressor-like, C-terminal domain"/>
    <property type="match status" value="1"/>
</dbReference>
<protein>
    <submittedName>
        <fullName evidence="7">TetR/AcrR family transcriptional regulator</fullName>
    </submittedName>
</protein>
<keyword evidence="4" id="KW-0804">Transcription</keyword>
<organism evidence="7 8">
    <name type="scientific">Mesorhizobium vachelliae</name>
    <dbReference type="NCBI Taxonomy" id="3072309"/>
    <lineage>
        <taxon>Bacteria</taxon>
        <taxon>Pseudomonadati</taxon>
        <taxon>Pseudomonadota</taxon>
        <taxon>Alphaproteobacteria</taxon>
        <taxon>Hyphomicrobiales</taxon>
        <taxon>Phyllobacteriaceae</taxon>
        <taxon>Mesorhizobium</taxon>
    </lineage>
</organism>
<dbReference type="Proteomes" id="UP001285154">
    <property type="component" value="Unassembled WGS sequence"/>
</dbReference>
<dbReference type="PRINTS" id="PR00455">
    <property type="entry name" value="HTHTETR"/>
</dbReference>
<dbReference type="RefSeq" id="WP_320249749.1">
    <property type="nucleotide sequence ID" value="NZ_JAVIIQ010000007.1"/>
</dbReference>
<dbReference type="EMBL" id="JAVIIQ010000007">
    <property type="protein sequence ID" value="MDX8533090.1"/>
    <property type="molecule type" value="Genomic_DNA"/>
</dbReference>
<evidence type="ECO:0000313" key="8">
    <source>
        <dbReference type="Proteomes" id="UP001285154"/>
    </source>
</evidence>
<dbReference type="Gene3D" id="1.10.357.10">
    <property type="entry name" value="Tetracycline Repressor, domain 2"/>
    <property type="match status" value="1"/>
</dbReference>
<dbReference type="Pfam" id="PF00440">
    <property type="entry name" value="TetR_N"/>
    <property type="match status" value="1"/>
</dbReference>
<dbReference type="SUPFAM" id="SSF46689">
    <property type="entry name" value="Homeodomain-like"/>
    <property type="match status" value="1"/>
</dbReference>
<dbReference type="InterPro" id="IPR009057">
    <property type="entry name" value="Homeodomain-like_sf"/>
</dbReference>
<accession>A0ABU5A605</accession>
<reference evidence="7 8" key="1">
    <citation type="submission" date="2023-08" db="EMBL/GenBank/DDBJ databases">
        <title>Implementing the SeqCode for naming new Mesorhizobium species isolated from Vachellia karroo root nodules.</title>
        <authorList>
            <person name="Van Lill M."/>
        </authorList>
    </citation>
    <scope>NUCLEOTIDE SEQUENCE [LARGE SCALE GENOMIC DNA]</scope>
    <source>
        <strain evidence="7 8">VK25D</strain>
    </source>
</reference>
<evidence type="ECO:0000256" key="3">
    <source>
        <dbReference type="ARBA" id="ARBA00023125"/>
    </source>
</evidence>
<proteinExistence type="predicted"/>
<keyword evidence="8" id="KW-1185">Reference proteome</keyword>
<dbReference type="Pfam" id="PF13977">
    <property type="entry name" value="TetR_C_6"/>
    <property type="match status" value="1"/>
</dbReference>
<evidence type="ECO:0000256" key="1">
    <source>
        <dbReference type="ARBA" id="ARBA00022491"/>
    </source>
</evidence>
<feature type="DNA-binding region" description="H-T-H motif" evidence="5">
    <location>
        <begin position="35"/>
        <end position="54"/>
    </location>
</feature>
<evidence type="ECO:0000313" key="7">
    <source>
        <dbReference type="EMBL" id="MDX8533090.1"/>
    </source>
</evidence>
<dbReference type="InterPro" id="IPR036271">
    <property type="entry name" value="Tet_transcr_reg_TetR-rel_C_sf"/>
</dbReference>
<evidence type="ECO:0000256" key="4">
    <source>
        <dbReference type="ARBA" id="ARBA00023163"/>
    </source>
</evidence>
<dbReference type="PROSITE" id="PS50977">
    <property type="entry name" value="HTH_TETR_2"/>
    <property type="match status" value="1"/>
</dbReference>
<sequence length="223" mass="25732">MASAPKQRQIQDIRKGELIVATLNSIRKHGYLNSTISTIAEESGLSRGLVGHYFGNKDDLLILAHKYYLQNIDDFFRHVVVSTKTGHFGKLMNSVFVPFLRDTGYQRMMIHYLSAAWILPDVLAMHRDLWGRYRANIERRITAVARERGIVLDTRLAAIALTQLGDGLWYGWVMEESYTREDCRTILRQWLCQQFGEDPAKYPLTPDFDLEHYETSAPLPKPE</sequence>
<evidence type="ECO:0000256" key="2">
    <source>
        <dbReference type="ARBA" id="ARBA00023015"/>
    </source>
</evidence>
<dbReference type="InterPro" id="IPR039538">
    <property type="entry name" value="BetI_C"/>
</dbReference>
<evidence type="ECO:0000256" key="5">
    <source>
        <dbReference type="PROSITE-ProRule" id="PRU00335"/>
    </source>
</evidence>
<feature type="domain" description="HTH tetR-type" evidence="6">
    <location>
        <begin position="12"/>
        <end position="72"/>
    </location>
</feature>
<evidence type="ECO:0000259" key="6">
    <source>
        <dbReference type="PROSITE" id="PS50977"/>
    </source>
</evidence>
<name>A0ABU5A605_9HYPH</name>
<dbReference type="InterPro" id="IPR001647">
    <property type="entry name" value="HTH_TetR"/>
</dbReference>
<comment type="caution">
    <text evidence="7">The sequence shown here is derived from an EMBL/GenBank/DDBJ whole genome shotgun (WGS) entry which is preliminary data.</text>
</comment>
<keyword evidence="2" id="KW-0805">Transcription regulation</keyword>
<keyword evidence="1" id="KW-0678">Repressor</keyword>
<gene>
    <name evidence="7" type="ORF">RFM42_19025</name>
</gene>